<dbReference type="Proteomes" id="UP000275281">
    <property type="component" value="Unassembled WGS sequence"/>
</dbReference>
<reference evidence="2 3" key="1">
    <citation type="submission" date="2018-11" db="EMBL/GenBank/DDBJ databases">
        <authorList>
            <person name="Ye M.-Q."/>
            <person name="Du Z.-J."/>
        </authorList>
    </citation>
    <scope>NUCLEOTIDE SEQUENCE [LARGE SCALE GENOMIC DNA]</scope>
    <source>
        <strain evidence="2 3">U0105</strain>
    </source>
</reference>
<feature type="chain" id="PRO_5017970729" description="WD40 repeat domain-containing protein" evidence="1">
    <location>
        <begin position="21"/>
        <end position="281"/>
    </location>
</feature>
<dbReference type="PROSITE" id="PS51257">
    <property type="entry name" value="PROKAR_LIPOPROTEIN"/>
    <property type="match status" value="1"/>
</dbReference>
<dbReference type="AlphaFoldDB" id="A0A3N5Y715"/>
<name>A0A3N5Y715_9ALTE</name>
<keyword evidence="1" id="KW-0732">Signal</keyword>
<organism evidence="2 3">
    <name type="scientific">Alteromonas sediminis</name>
    <dbReference type="NCBI Taxonomy" id="2259342"/>
    <lineage>
        <taxon>Bacteria</taxon>
        <taxon>Pseudomonadati</taxon>
        <taxon>Pseudomonadota</taxon>
        <taxon>Gammaproteobacteria</taxon>
        <taxon>Alteromonadales</taxon>
        <taxon>Alteromonadaceae</taxon>
        <taxon>Alteromonas/Salinimonas group</taxon>
        <taxon>Alteromonas</taxon>
    </lineage>
</organism>
<dbReference type="OrthoDB" id="5599486at2"/>
<keyword evidence="3" id="KW-1185">Reference proteome</keyword>
<accession>A0A3N5Y715</accession>
<sequence length="281" mass="30785">MSLNRFIFKVSIIFMVSALAACASKAEQGKGYTVTKQSVLSDRLGETSGLYCTETGFLTLNDSGNAPVVYEINHNGEIVAEPYVLTKNVDWEAITADRTHVFVGDFGNNAGKREDLVIYKLDQEGNADIIGITYEGYNPSTNAYYGHDFDAEALVAKGEHLILFSKSWNTQVLRVYKIDKDLAEQKLSPISLIKGLPGVVTGADWDDSQGHYVLTGYSVSTIGLMKPFIAILGEDFALQRIEKLSGLNQVEGVCAKDGHIWLTQEAGKFSTAKLVNLKLND</sequence>
<evidence type="ECO:0000313" key="2">
    <source>
        <dbReference type="EMBL" id="RPJ66409.1"/>
    </source>
</evidence>
<evidence type="ECO:0008006" key="4">
    <source>
        <dbReference type="Google" id="ProtNLM"/>
    </source>
</evidence>
<comment type="caution">
    <text evidence="2">The sequence shown here is derived from an EMBL/GenBank/DDBJ whole genome shotgun (WGS) entry which is preliminary data.</text>
</comment>
<evidence type="ECO:0000256" key="1">
    <source>
        <dbReference type="SAM" id="SignalP"/>
    </source>
</evidence>
<dbReference type="RefSeq" id="WP_124027767.1">
    <property type="nucleotide sequence ID" value="NZ_JBHRSN010000006.1"/>
</dbReference>
<protein>
    <recommendedName>
        <fullName evidence="4">WD40 repeat domain-containing protein</fullName>
    </recommendedName>
</protein>
<proteinExistence type="predicted"/>
<gene>
    <name evidence="2" type="ORF">DRW07_09955</name>
</gene>
<dbReference type="SUPFAM" id="SSF101908">
    <property type="entry name" value="Putative isomerase YbhE"/>
    <property type="match status" value="1"/>
</dbReference>
<evidence type="ECO:0000313" key="3">
    <source>
        <dbReference type="Proteomes" id="UP000275281"/>
    </source>
</evidence>
<feature type="signal peptide" evidence="1">
    <location>
        <begin position="1"/>
        <end position="20"/>
    </location>
</feature>
<dbReference type="EMBL" id="RPOK01000003">
    <property type="protein sequence ID" value="RPJ66409.1"/>
    <property type="molecule type" value="Genomic_DNA"/>
</dbReference>